<organism evidence="1 2">
    <name type="scientific">Umboniibacter marinipuniceus</name>
    <dbReference type="NCBI Taxonomy" id="569599"/>
    <lineage>
        <taxon>Bacteria</taxon>
        <taxon>Pseudomonadati</taxon>
        <taxon>Pseudomonadota</taxon>
        <taxon>Gammaproteobacteria</taxon>
        <taxon>Cellvibrionales</taxon>
        <taxon>Cellvibrionaceae</taxon>
        <taxon>Umboniibacter</taxon>
    </lineage>
</organism>
<dbReference type="AlphaFoldDB" id="A0A3L9ZXM2"/>
<dbReference type="Proteomes" id="UP000267187">
    <property type="component" value="Unassembled WGS sequence"/>
</dbReference>
<accession>A0A3L9ZXM2</accession>
<evidence type="ECO:0000313" key="1">
    <source>
        <dbReference type="EMBL" id="RMA77631.1"/>
    </source>
</evidence>
<dbReference type="RefSeq" id="WP_170150858.1">
    <property type="nucleotide sequence ID" value="NZ_REFJ01000007.1"/>
</dbReference>
<name>A0A3L9ZXM2_9GAMM</name>
<dbReference type="EMBL" id="REFJ01000007">
    <property type="protein sequence ID" value="RMA77631.1"/>
    <property type="molecule type" value="Genomic_DNA"/>
</dbReference>
<gene>
    <name evidence="1" type="ORF">DFR27_2451</name>
</gene>
<protein>
    <submittedName>
        <fullName evidence="1">Uncharacterized protein</fullName>
    </submittedName>
</protein>
<sequence length="54" mass="6145">MPLTKINRDRDPYEDAFAKARDIRLKRARTPARPKIIIANAKSKTGSAQKKVTH</sequence>
<proteinExistence type="predicted"/>
<evidence type="ECO:0000313" key="2">
    <source>
        <dbReference type="Proteomes" id="UP000267187"/>
    </source>
</evidence>
<keyword evidence="2" id="KW-1185">Reference proteome</keyword>
<comment type="caution">
    <text evidence="1">The sequence shown here is derived from an EMBL/GenBank/DDBJ whole genome shotgun (WGS) entry which is preliminary data.</text>
</comment>
<reference evidence="1 2" key="1">
    <citation type="submission" date="2018-10" db="EMBL/GenBank/DDBJ databases">
        <title>Genomic Encyclopedia of Type Strains, Phase IV (KMG-IV): sequencing the most valuable type-strain genomes for metagenomic binning, comparative biology and taxonomic classification.</title>
        <authorList>
            <person name="Goeker M."/>
        </authorList>
    </citation>
    <scope>NUCLEOTIDE SEQUENCE [LARGE SCALE GENOMIC DNA]</scope>
    <source>
        <strain evidence="1 2">DSM 25080</strain>
    </source>
</reference>